<accession>A0ABS0A2U4</accession>
<organism evidence="1 2">
    <name type="scientific">Nonlabens mediterrranea</name>
    <dbReference type="NCBI Taxonomy" id="1419947"/>
    <lineage>
        <taxon>Bacteria</taxon>
        <taxon>Pseudomonadati</taxon>
        <taxon>Bacteroidota</taxon>
        <taxon>Flavobacteriia</taxon>
        <taxon>Flavobacteriales</taxon>
        <taxon>Flavobacteriaceae</taxon>
        <taxon>Nonlabens</taxon>
    </lineage>
</organism>
<name>A0ABS0A2U4_9FLAO</name>
<dbReference type="Proteomes" id="UP001194729">
    <property type="component" value="Unassembled WGS sequence"/>
</dbReference>
<proteinExistence type="predicted"/>
<keyword evidence="2" id="KW-1185">Reference proteome</keyword>
<evidence type="ECO:0000313" key="2">
    <source>
        <dbReference type="Proteomes" id="UP001194729"/>
    </source>
</evidence>
<evidence type="ECO:0000313" key="1">
    <source>
        <dbReference type="EMBL" id="MBF4983692.1"/>
    </source>
</evidence>
<reference evidence="1 2" key="1">
    <citation type="submission" date="2020-11" db="EMBL/GenBank/DDBJ databases">
        <title>P. mediterranea TC4 genome.</title>
        <authorList>
            <person name="Molmeret M."/>
        </authorList>
    </citation>
    <scope>NUCLEOTIDE SEQUENCE [LARGE SCALE GENOMIC DNA]</scope>
    <source>
        <strain evidence="1 2">TC4</strain>
    </source>
</reference>
<dbReference type="EMBL" id="JADKYU010000252">
    <property type="protein sequence ID" value="MBF4983692.1"/>
    <property type="molecule type" value="Genomic_DNA"/>
</dbReference>
<comment type="caution">
    <text evidence="1">The sequence shown here is derived from an EMBL/GenBank/DDBJ whole genome shotgun (WGS) entry which is preliminary data.</text>
</comment>
<gene>
    <name evidence="1" type="ORF">FNJ87_04880</name>
</gene>
<sequence>MRFFLFMMSCLSFSLVQSQNKVPVNLTLEYTDTLTYDEFVWFGQPGLDFGTSLEALENGDFPYEGFQFINWLDHQVPLHFEEEDTFTIVLGQELDKYSFYFVGEKGAIKNNYILDRTRLLEELERDADFKSLDRKKVELLIESKEDSMVNIASSLGLTEQFIEDEKKYWDYYKAYHNVFYEVLRHKKLDFTLLDLNRFPDMDYDIEKDHFNYRDYFKLSLAYQYLKVNSHEDYDSMKEEVKNIDSRILKFNLSSIWINEIYKRNPHSEFYMKLLKRFSSTSFYYGSVKNLFNKRNRLEIGSSFPYPNTTDFYNKEIDLTKTKGRTVYMFLYAPEDAHLDHNFLNWNSFYLKHRGEDARFITIGLGTDRVRAVFQEVFIKSQIAGSHLSTSLFRAST</sequence>
<protein>
    <submittedName>
        <fullName evidence="1">Uncharacterized protein</fullName>
    </submittedName>
</protein>